<dbReference type="STRING" id="36646.A0A1V6UCR6"/>
<dbReference type="EMBL" id="MDDG01000012">
    <property type="protein sequence ID" value="OQE36235.1"/>
    <property type="molecule type" value="Genomic_DNA"/>
</dbReference>
<accession>A0A1V6UCR6</accession>
<sequence length="239" mass="26713">MTPFLLLEVHRVFGYKTELLAFNFLQQVYITKNSQPTKPSYLSYCKMQLLSLVHVMALVPAVLSSPVTKFNKFAIRADDRGNETISGLGARKQEVVGAGGNTRDLAIAMLETKTMTTDYTYGDGKTGDATNFGVFKQNWYVLRHSAAKFLGQTVAEVDNGAILNSDLGKDIQARHEGEDHYGYEIWFSGHRNGESGINNPGTPDINAYIDAIAWIQQQIESDEKYQSDDTRFWVDVQAI</sequence>
<evidence type="ECO:0000313" key="2">
    <source>
        <dbReference type="Proteomes" id="UP000191500"/>
    </source>
</evidence>
<dbReference type="Proteomes" id="UP000191500">
    <property type="component" value="Unassembled WGS sequence"/>
</dbReference>
<keyword evidence="2" id="KW-1185">Reference proteome</keyword>
<dbReference type="AlphaFoldDB" id="A0A1V6UCR6"/>
<proteinExistence type="predicted"/>
<dbReference type="Pfam" id="PF21087">
    <property type="entry name" value="Glyco_hydro_134"/>
    <property type="match status" value="1"/>
</dbReference>
<name>A0A1V6UCR6_9EURO</name>
<dbReference type="CDD" id="cd19610">
    <property type="entry name" value="mannanase_GH134"/>
    <property type="match status" value="1"/>
</dbReference>
<gene>
    <name evidence="1" type="ORF">PENCOP_c012G03054</name>
</gene>
<evidence type="ECO:0000313" key="1">
    <source>
        <dbReference type="EMBL" id="OQE36235.1"/>
    </source>
</evidence>
<protein>
    <submittedName>
        <fullName evidence="1">Uncharacterized protein</fullName>
    </submittedName>
</protein>
<dbReference type="InterPro" id="IPR049168">
    <property type="entry name" value="Glyco_hydro_134"/>
</dbReference>
<comment type="caution">
    <text evidence="1">The sequence shown here is derived from an EMBL/GenBank/DDBJ whole genome shotgun (WGS) entry which is preliminary data.</text>
</comment>
<organism evidence="1 2">
    <name type="scientific">Penicillium coprophilum</name>
    <dbReference type="NCBI Taxonomy" id="36646"/>
    <lineage>
        <taxon>Eukaryota</taxon>
        <taxon>Fungi</taxon>
        <taxon>Dikarya</taxon>
        <taxon>Ascomycota</taxon>
        <taxon>Pezizomycotina</taxon>
        <taxon>Eurotiomycetes</taxon>
        <taxon>Eurotiomycetidae</taxon>
        <taxon>Eurotiales</taxon>
        <taxon>Aspergillaceae</taxon>
        <taxon>Penicillium</taxon>
    </lineage>
</organism>
<reference evidence="2" key="1">
    <citation type="journal article" date="2017" name="Nat. Microbiol.">
        <title>Global analysis of biosynthetic gene clusters reveals vast potential of secondary metabolite production in Penicillium species.</title>
        <authorList>
            <person name="Nielsen J.C."/>
            <person name="Grijseels S."/>
            <person name="Prigent S."/>
            <person name="Ji B."/>
            <person name="Dainat J."/>
            <person name="Nielsen K.F."/>
            <person name="Frisvad J.C."/>
            <person name="Workman M."/>
            <person name="Nielsen J."/>
        </authorList>
    </citation>
    <scope>NUCLEOTIDE SEQUENCE [LARGE SCALE GENOMIC DNA]</scope>
    <source>
        <strain evidence="2">IBT 31321</strain>
    </source>
</reference>